<dbReference type="GO" id="GO:0051787">
    <property type="term" value="F:misfolded protein binding"/>
    <property type="evidence" value="ECO:0007669"/>
    <property type="project" value="TreeGrafter"/>
</dbReference>
<dbReference type="InterPro" id="IPR051948">
    <property type="entry name" value="Hsp70_co-chaperone_J-domain"/>
</dbReference>
<feature type="domain" description="J" evidence="3">
    <location>
        <begin position="76"/>
        <end position="143"/>
    </location>
</feature>
<evidence type="ECO:0000259" key="3">
    <source>
        <dbReference type="PROSITE" id="PS50076"/>
    </source>
</evidence>
<dbReference type="InterPro" id="IPR001623">
    <property type="entry name" value="DnaJ_domain"/>
</dbReference>
<dbReference type="GO" id="GO:0036503">
    <property type="term" value="P:ERAD pathway"/>
    <property type="evidence" value="ECO:0007669"/>
    <property type="project" value="TreeGrafter"/>
</dbReference>
<name>A0A9P4SBM7_9PEZI</name>
<accession>A0A9P4SBM7</accession>
<dbReference type="GO" id="GO:0051087">
    <property type="term" value="F:protein-folding chaperone binding"/>
    <property type="evidence" value="ECO:0007669"/>
    <property type="project" value="TreeGrafter"/>
</dbReference>
<evidence type="ECO:0000256" key="1">
    <source>
        <dbReference type="ARBA" id="ARBA00023186"/>
    </source>
</evidence>
<comment type="caution">
    <text evidence="4">The sequence shown here is derived from an EMBL/GenBank/DDBJ whole genome shotgun (WGS) entry which is preliminary data.</text>
</comment>
<dbReference type="AlphaFoldDB" id="A0A9P4SBM7"/>
<dbReference type="EMBL" id="MU006095">
    <property type="protein sequence ID" value="KAF2839449.1"/>
    <property type="molecule type" value="Genomic_DNA"/>
</dbReference>
<feature type="transmembrane region" description="Helical" evidence="2">
    <location>
        <begin position="167"/>
        <end position="186"/>
    </location>
</feature>
<gene>
    <name evidence="4" type="ORF">M501DRAFT_992410</name>
</gene>
<dbReference type="CDD" id="cd06257">
    <property type="entry name" value="DnaJ"/>
    <property type="match status" value="1"/>
</dbReference>
<keyword evidence="5" id="KW-1185">Reference proteome</keyword>
<keyword evidence="2" id="KW-0472">Membrane</keyword>
<keyword evidence="2" id="KW-1133">Transmembrane helix</keyword>
<keyword evidence="2" id="KW-0812">Transmembrane</keyword>
<proteinExistence type="predicted"/>
<reference evidence="4" key="1">
    <citation type="journal article" date="2020" name="Stud. Mycol.">
        <title>101 Dothideomycetes genomes: a test case for predicting lifestyles and emergence of pathogens.</title>
        <authorList>
            <person name="Haridas S."/>
            <person name="Albert R."/>
            <person name="Binder M."/>
            <person name="Bloem J."/>
            <person name="Labutti K."/>
            <person name="Salamov A."/>
            <person name="Andreopoulos B."/>
            <person name="Baker S."/>
            <person name="Barry K."/>
            <person name="Bills G."/>
            <person name="Bluhm B."/>
            <person name="Cannon C."/>
            <person name="Castanera R."/>
            <person name="Culley D."/>
            <person name="Daum C."/>
            <person name="Ezra D."/>
            <person name="Gonzalez J."/>
            <person name="Henrissat B."/>
            <person name="Kuo A."/>
            <person name="Liang C."/>
            <person name="Lipzen A."/>
            <person name="Lutzoni F."/>
            <person name="Magnuson J."/>
            <person name="Mondo S."/>
            <person name="Nolan M."/>
            <person name="Ohm R."/>
            <person name="Pangilinan J."/>
            <person name="Park H.-J."/>
            <person name="Ramirez L."/>
            <person name="Alfaro M."/>
            <person name="Sun H."/>
            <person name="Tritt A."/>
            <person name="Yoshinaga Y."/>
            <person name="Zwiers L.-H."/>
            <person name="Turgeon B."/>
            <person name="Goodwin S."/>
            <person name="Spatafora J."/>
            <person name="Crous P."/>
            <person name="Grigoriev I."/>
        </authorList>
    </citation>
    <scope>NUCLEOTIDE SEQUENCE</scope>
    <source>
        <strain evidence="4">CBS 101060</strain>
    </source>
</reference>
<evidence type="ECO:0000256" key="2">
    <source>
        <dbReference type="SAM" id="Phobius"/>
    </source>
</evidence>
<dbReference type="PROSITE" id="PS50076">
    <property type="entry name" value="DNAJ_2"/>
    <property type="match status" value="1"/>
</dbReference>
<keyword evidence="1" id="KW-0143">Chaperone</keyword>
<dbReference type="Pfam" id="PF00226">
    <property type="entry name" value="DnaJ"/>
    <property type="match status" value="1"/>
</dbReference>
<dbReference type="InterPro" id="IPR036869">
    <property type="entry name" value="J_dom_sf"/>
</dbReference>
<dbReference type="OrthoDB" id="436519at2759"/>
<evidence type="ECO:0000313" key="5">
    <source>
        <dbReference type="Proteomes" id="UP000799429"/>
    </source>
</evidence>
<dbReference type="PANTHER" id="PTHR44360:SF1">
    <property type="entry name" value="DNAJ HOMOLOG SUBFAMILY B MEMBER 9"/>
    <property type="match status" value="1"/>
</dbReference>
<evidence type="ECO:0000313" key="4">
    <source>
        <dbReference type="EMBL" id="KAF2839449.1"/>
    </source>
</evidence>
<dbReference type="PRINTS" id="PR00625">
    <property type="entry name" value="JDOMAIN"/>
</dbReference>
<dbReference type="GO" id="GO:0005783">
    <property type="term" value="C:endoplasmic reticulum"/>
    <property type="evidence" value="ECO:0007669"/>
    <property type="project" value="TreeGrafter"/>
</dbReference>
<dbReference type="Proteomes" id="UP000799429">
    <property type="component" value="Unassembled WGS sequence"/>
</dbReference>
<protein>
    <recommendedName>
        <fullName evidence="3">J domain-containing protein</fullName>
    </recommendedName>
</protein>
<dbReference type="SMART" id="SM00271">
    <property type="entry name" value="DnaJ"/>
    <property type="match status" value="1"/>
</dbReference>
<dbReference type="Gene3D" id="1.10.287.110">
    <property type="entry name" value="DnaJ domain"/>
    <property type="match status" value="1"/>
</dbReference>
<dbReference type="PANTHER" id="PTHR44360">
    <property type="entry name" value="DNAJ HOMOLOG SUBFAMILY B MEMBER 9"/>
    <property type="match status" value="1"/>
</dbReference>
<organism evidence="4 5">
    <name type="scientific">Patellaria atrata CBS 101060</name>
    <dbReference type="NCBI Taxonomy" id="1346257"/>
    <lineage>
        <taxon>Eukaryota</taxon>
        <taxon>Fungi</taxon>
        <taxon>Dikarya</taxon>
        <taxon>Ascomycota</taxon>
        <taxon>Pezizomycotina</taxon>
        <taxon>Dothideomycetes</taxon>
        <taxon>Dothideomycetes incertae sedis</taxon>
        <taxon>Patellariales</taxon>
        <taxon>Patellariaceae</taxon>
        <taxon>Patellaria</taxon>
    </lineage>
</organism>
<dbReference type="SUPFAM" id="SSF46565">
    <property type="entry name" value="Chaperone J-domain"/>
    <property type="match status" value="1"/>
</dbReference>
<sequence>MSNEFLSLAGWFFLPRAVGWLQSIYYGITIRAGEPKPAPGSPRFEKHRKNIHICLIVTYLLYTIYEADWQLQRQGHFYQLLGVGPDAEVKQIQSKFRRIAARFHPDKVPADQKLFAERIYVNATTARDTLIDPAKRFAYDRFGPDMLEWKQCITMRDYFNQGLQKSVQMYLASAFFLILWTVLGYMKFAGYWRYFAFVSMFILEFHTISQPTHPFIVTNILNPVFAFYGSHPPYVPFQIITIARKMTFASFVAVSQIAPLLQSNRQQALAQNAEQAQQQQFNLMDELGRRVNIEATLLLSLETTPFEGDEQLQNHLKTRVRNWLVQNTIRMDPQVRDAFGRALQKRREGVPAGAKSAGRHRK</sequence>